<dbReference type="RefSeq" id="WP_012448717.1">
    <property type="nucleotide sequence ID" value="NC_010718.1"/>
</dbReference>
<evidence type="ECO:0000313" key="3">
    <source>
        <dbReference type="Proteomes" id="UP000001683"/>
    </source>
</evidence>
<keyword evidence="1" id="KW-1133">Transmembrane helix</keyword>
<dbReference type="EMBL" id="CP001034">
    <property type="protein sequence ID" value="ACB85867.1"/>
    <property type="molecule type" value="Genomic_DNA"/>
</dbReference>
<dbReference type="KEGG" id="nth:Nther_2301"/>
<dbReference type="OrthoDB" id="9847492at2"/>
<keyword evidence="1" id="KW-0812">Transmembrane</keyword>
<dbReference type="AlphaFoldDB" id="B2A8I3"/>
<organism evidence="2 3">
    <name type="scientific">Natranaerobius thermophilus (strain ATCC BAA-1301 / DSM 18059 / JW/NM-WN-LF)</name>
    <dbReference type="NCBI Taxonomy" id="457570"/>
    <lineage>
        <taxon>Bacteria</taxon>
        <taxon>Bacillati</taxon>
        <taxon>Bacillota</taxon>
        <taxon>Clostridia</taxon>
        <taxon>Natranaerobiales</taxon>
        <taxon>Natranaerobiaceae</taxon>
        <taxon>Natranaerobius</taxon>
    </lineage>
</organism>
<evidence type="ECO:0000313" key="2">
    <source>
        <dbReference type="EMBL" id="ACB85867.1"/>
    </source>
</evidence>
<dbReference type="STRING" id="457570.Nther_2301"/>
<dbReference type="InParanoid" id="B2A8I3"/>
<feature type="transmembrane region" description="Helical" evidence="1">
    <location>
        <begin position="20"/>
        <end position="36"/>
    </location>
</feature>
<protein>
    <submittedName>
        <fullName evidence="2">Uncharacterized protein</fullName>
    </submittedName>
</protein>
<evidence type="ECO:0000256" key="1">
    <source>
        <dbReference type="SAM" id="Phobius"/>
    </source>
</evidence>
<gene>
    <name evidence="2" type="ordered locus">Nther_2301</name>
</gene>
<keyword evidence="3" id="KW-1185">Reference proteome</keyword>
<proteinExistence type="predicted"/>
<reference evidence="2 3" key="1">
    <citation type="submission" date="2008-04" db="EMBL/GenBank/DDBJ databases">
        <title>Complete sequence of chromosome of Natranaerobius thermophilus JW/NM-WN-LF.</title>
        <authorList>
            <consortium name="US DOE Joint Genome Institute"/>
            <person name="Copeland A."/>
            <person name="Lucas S."/>
            <person name="Lapidus A."/>
            <person name="Glavina del Rio T."/>
            <person name="Dalin E."/>
            <person name="Tice H."/>
            <person name="Bruce D."/>
            <person name="Goodwin L."/>
            <person name="Pitluck S."/>
            <person name="Chertkov O."/>
            <person name="Brettin T."/>
            <person name="Detter J.C."/>
            <person name="Han C."/>
            <person name="Kuske C.R."/>
            <person name="Schmutz J."/>
            <person name="Larimer F."/>
            <person name="Land M."/>
            <person name="Hauser L."/>
            <person name="Kyrpides N."/>
            <person name="Lykidis A."/>
            <person name="Mesbah N.M."/>
            <person name="Wiegel J."/>
        </authorList>
    </citation>
    <scope>NUCLEOTIDE SEQUENCE [LARGE SCALE GENOMIC DNA]</scope>
    <source>
        <strain evidence="3">ATCC BAA-1301 / DSM 18059 / JW/NM-WN-LF</strain>
    </source>
</reference>
<dbReference type="Proteomes" id="UP000001683">
    <property type="component" value="Chromosome"/>
</dbReference>
<dbReference type="HOGENOM" id="CLU_2106332_0_0_9"/>
<sequence>MDNIANIFNFAQGVLFDTTVGPFIVLLGAIYLSMTIKDLKQKKRLQHLQTQATIKGRQIIRGSGISIKLKSTDGWKTGVFLGANQDGFLIIKTENNSKIMVDPNYVSDIRIFDPN</sequence>
<accession>B2A8I3</accession>
<keyword evidence="1" id="KW-0472">Membrane</keyword>
<reference evidence="2 3" key="2">
    <citation type="journal article" date="2011" name="J. Bacteriol.">
        <title>Complete genome sequence of the anaerobic, halophilic alkalithermophile Natranaerobius thermophilus JW/NM-WN-LF.</title>
        <authorList>
            <person name="Zhao B."/>
            <person name="Mesbah N.M."/>
            <person name="Dalin E."/>
            <person name="Goodwin L."/>
            <person name="Nolan M."/>
            <person name="Pitluck S."/>
            <person name="Chertkov O."/>
            <person name="Brettin T.S."/>
            <person name="Han J."/>
            <person name="Larimer F.W."/>
            <person name="Land M.L."/>
            <person name="Hauser L."/>
            <person name="Kyrpides N."/>
            <person name="Wiegel J."/>
        </authorList>
    </citation>
    <scope>NUCLEOTIDE SEQUENCE [LARGE SCALE GENOMIC DNA]</scope>
    <source>
        <strain evidence="3">ATCC BAA-1301 / DSM 18059 / JW/NM-WN-LF</strain>
    </source>
</reference>
<name>B2A8I3_NATTJ</name>